<keyword evidence="3" id="KW-1185">Reference proteome</keyword>
<evidence type="ECO:0000313" key="2">
    <source>
        <dbReference type="EMBL" id="CAI5716824.1"/>
    </source>
</evidence>
<evidence type="ECO:0000313" key="3">
    <source>
        <dbReference type="Proteomes" id="UP001162031"/>
    </source>
</evidence>
<evidence type="ECO:0008006" key="4">
    <source>
        <dbReference type="Google" id="ProtNLM"/>
    </source>
</evidence>
<sequence>MRRLGVPLLYVLVMLTTMQAKADAITGTIASTGAAPDTAPLATTHDKVATRRIRSPDILEERALPVPPNVLPESIPPTIKSLTRSWFESLRPMIKNSLPSFTTFESGPTKLRNFVRSLWQRLSNSVCVRYWLYRGETVDSVFRRLGLDTGLDKIAYSPKFYTWVTFVNLYNLHNPNNKMLMMPILSYTYSDLAVARMIEAAGDTSLERALAYRLAWEQKLYWGDTKKSGLDVFVLLELHEGGQNIFERPVLNRWYMYMKWAYGENANLNMALVLTKQYNRSALGKMFITAQPQGGFRKVQCVKLETAVGKYLLALSHQAGFKKSSA</sequence>
<feature type="signal peptide" evidence="1">
    <location>
        <begin position="1"/>
        <end position="24"/>
    </location>
</feature>
<name>A0AAV0TBU6_HYABA</name>
<reference evidence="2" key="1">
    <citation type="submission" date="2022-12" db="EMBL/GenBank/DDBJ databases">
        <authorList>
            <person name="Webb A."/>
        </authorList>
    </citation>
    <scope>NUCLEOTIDE SEQUENCE</scope>
    <source>
        <strain evidence="2">Hp1</strain>
    </source>
</reference>
<organism evidence="2 3">
    <name type="scientific">Hyaloperonospora brassicae</name>
    <name type="common">Brassica downy mildew</name>
    <name type="synonym">Peronospora brassicae</name>
    <dbReference type="NCBI Taxonomy" id="162125"/>
    <lineage>
        <taxon>Eukaryota</taxon>
        <taxon>Sar</taxon>
        <taxon>Stramenopiles</taxon>
        <taxon>Oomycota</taxon>
        <taxon>Peronosporomycetes</taxon>
        <taxon>Peronosporales</taxon>
        <taxon>Peronosporaceae</taxon>
        <taxon>Hyaloperonospora</taxon>
    </lineage>
</organism>
<dbReference type="AlphaFoldDB" id="A0AAV0TBU6"/>
<keyword evidence="1" id="KW-0732">Signal</keyword>
<proteinExistence type="predicted"/>
<evidence type="ECO:0000256" key="1">
    <source>
        <dbReference type="SAM" id="SignalP"/>
    </source>
</evidence>
<accession>A0AAV0TBU6</accession>
<gene>
    <name evidence="2" type="ORF">HBR001_LOCUS1702</name>
</gene>
<dbReference type="Proteomes" id="UP001162031">
    <property type="component" value="Unassembled WGS sequence"/>
</dbReference>
<comment type="caution">
    <text evidence="2">The sequence shown here is derived from an EMBL/GenBank/DDBJ whole genome shotgun (WGS) entry which is preliminary data.</text>
</comment>
<dbReference type="EMBL" id="CANTFL010000167">
    <property type="protein sequence ID" value="CAI5716824.1"/>
    <property type="molecule type" value="Genomic_DNA"/>
</dbReference>
<feature type="chain" id="PRO_5043841281" description="RxLR effector candidate protein" evidence="1">
    <location>
        <begin position="25"/>
        <end position="326"/>
    </location>
</feature>
<protein>
    <recommendedName>
        <fullName evidence="4">RxLR effector candidate protein</fullName>
    </recommendedName>
</protein>